<evidence type="ECO:0000313" key="3">
    <source>
        <dbReference type="Proteomes" id="UP000886520"/>
    </source>
</evidence>
<dbReference type="OrthoDB" id="202840at2759"/>
<name>A0A9D4Z7G0_ADICA</name>
<reference evidence="2" key="1">
    <citation type="submission" date="2021-01" db="EMBL/GenBank/DDBJ databases">
        <title>Adiantum capillus-veneris genome.</title>
        <authorList>
            <person name="Fang Y."/>
            <person name="Liao Q."/>
        </authorList>
    </citation>
    <scope>NUCLEOTIDE SEQUENCE</scope>
    <source>
        <strain evidence="2">H3</strain>
        <tissue evidence="2">Leaf</tissue>
    </source>
</reference>
<protein>
    <submittedName>
        <fullName evidence="2">Uncharacterized protein</fullName>
    </submittedName>
</protein>
<organism evidence="2 3">
    <name type="scientific">Adiantum capillus-veneris</name>
    <name type="common">Maidenhair fern</name>
    <dbReference type="NCBI Taxonomy" id="13818"/>
    <lineage>
        <taxon>Eukaryota</taxon>
        <taxon>Viridiplantae</taxon>
        <taxon>Streptophyta</taxon>
        <taxon>Embryophyta</taxon>
        <taxon>Tracheophyta</taxon>
        <taxon>Polypodiopsida</taxon>
        <taxon>Polypodiidae</taxon>
        <taxon>Polypodiales</taxon>
        <taxon>Pteridineae</taxon>
        <taxon>Pteridaceae</taxon>
        <taxon>Vittarioideae</taxon>
        <taxon>Adiantum</taxon>
    </lineage>
</organism>
<sequence>MAQSAGVPPSTVGKGDSSLSRAVARVRVVSNTSEVRKAGFMNSRAKERKSAWCSRVANSLLQTELKIERACGARESPILSCRRSSTMAGAGRGHSPGASPLAMDPRKENPMDKFAGGSMDVEAVKAFFCWGRGRAIKRTLEVFTNTMGQELRYRAALCQLFPAFWMLSKKATHVVDVGEEYDESKGCDEESGTSGGSSQSPYLHRTIFMSTGMC</sequence>
<accession>A0A9D4Z7G0</accession>
<dbReference type="Proteomes" id="UP000886520">
    <property type="component" value="Chromosome 20"/>
</dbReference>
<keyword evidence="3" id="KW-1185">Reference proteome</keyword>
<feature type="region of interest" description="Disordered" evidence="1">
    <location>
        <begin position="1"/>
        <end position="20"/>
    </location>
</feature>
<proteinExistence type="predicted"/>
<evidence type="ECO:0000313" key="2">
    <source>
        <dbReference type="EMBL" id="KAI5063775.1"/>
    </source>
</evidence>
<feature type="region of interest" description="Disordered" evidence="1">
    <location>
        <begin position="85"/>
        <end position="105"/>
    </location>
</feature>
<comment type="caution">
    <text evidence="2">The sequence shown here is derived from an EMBL/GenBank/DDBJ whole genome shotgun (WGS) entry which is preliminary data.</text>
</comment>
<gene>
    <name evidence="2" type="ORF">GOP47_0020445</name>
</gene>
<evidence type="ECO:0000256" key="1">
    <source>
        <dbReference type="SAM" id="MobiDB-lite"/>
    </source>
</evidence>
<dbReference type="EMBL" id="JABFUD020000020">
    <property type="protein sequence ID" value="KAI5063775.1"/>
    <property type="molecule type" value="Genomic_DNA"/>
</dbReference>
<dbReference type="AlphaFoldDB" id="A0A9D4Z7G0"/>
<feature type="region of interest" description="Disordered" evidence="1">
    <location>
        <begin position="183"/>
        <end position="202"/>
    </location>
</feature>